<dbReference type="AlphaFoldDB" id="A0A818W0W1"/>
<dbReference type="InterPro" id="IPR003540">
    <property type="entry name" value="ADP-ribosyltransferase"/>
</dbReference>
<dbReference type="Pfam" id="PF02825">
    <property type="entry name" value="WWE"/>
    <property type="match status" value="1"/>
</dbReference>
<protein>
    <recommendedName>
        <fullName evidence="1">WWE domain-containing protein</fullName>
    </recommendedName>
</protein>
<accession>A0A818W0W1</accession>
<evidence type="ECO:0000313" key="2">
    <source>
        <dbReference type="EMBL" id="CAF3718276.1"/>
    </source>
</evidence>
<dbReference type="InterPro" id="IPR004170">
    <property type="entry name" value="WWE_dom"/>
</dbReference>
<dbReference type="PROSITE" id="PS50918">
    <property type="entry name" value="WWE"/>
    <property type="match status" value="1"/>
</dbReference>
<evidence type="ECO:0000313" key="3">
    <source>
        <dbReference type="Proteomes" id="UP000663823"/>
    </source>
</evidence>
<dbReference type="EMBL" id="CAJOAX010001471">
    <property type="protein sequence ID" value="CAF3718276.1"/>
    <property type="molecule type" value="Genomic_DNA"/>
</dbReference>
<dbReference type="Proteomes" id="UP000663823">
    <property type="component" value="Unassembled WGS sequence"/>
</dbReference>
<organism evidence="2 3">
    <name type="scientific">Rotaria sordida</name>
    <dbReference type="NCBI Taxonomy" id="392033"/>
    <lineage>
        <taxon>Eukaryota</taxon>
        <taxon>Metazoa</taxon>
        <taxon>Spiralia</taxon>
        <taxon>Gnathifera</taxon>
        <taxon>Rotifera</taxon>
        <taxon>Eurotatoria</taxon>
        <taxon>Bdelloidea</taxon>
        <taxon>Philodinida</taxon>
        <taxon>Philodinidae</taxon>
        <taxon>Rotaria</taxon>
    </lineage>
</organism>
<dbReference type="InterPro" id="IPR037197">
    <property type="entry name" value="WWE_dom_sf"/>
</dbReference>
<evidence type="ECO:0000259" key="1">
    <source>
        <dbReference type="PROSITE" id="PS50918"/>
    </source>
</evidence>
<reference evidence="2" key="1">
    <citation type="submission" date="2021-02" db="EMBL/GenBank/DDBJ databases">
        <authorList>
            <person name="Nowell W R."/>
        </authorList>
    </citation>
    <scope>NUCLEOTIDE SEQUENCE</scope>
</reference>
<name>A0A818W0W1_9BILA</name>
<dbReference type="PROSITE" id="PS51996">
    <property type="entry name" value="TR_MART"/>
    <property type="match status" value="1"/>
</dbReference>
<dbReference type="Gene3D" id="3.90.176.10">
    <property type="entry name" value="Toxin ADP-ribosyltransferase, Chain A, domain 1"/>
    <property type="match status" value="1"/>
</dbReference>
<dbReference type="Gene3D" id="3.30.720.50">
    <property type="match status" value="1"/>
</dbReference>
<dbReference type="GO" id="GO:0005576">
    <property type="term" value="C:extracellular region"/>
    <property type="evidence" value="ECO:0007669"/>
    <property type="project" value="InterPro"/>
</dbReference>
<feature type="domain" description="WWE" evidence="1">
    <location>
        <begin position="1"/>
        <end position="74"/>
    </location>
</feature>
<proteinExistence type="predicted"/>
<comment type="caution">
    <text evidence="2">The sequence shown here is derived from an EMBL/GenBank/DDBJ whole genome shotgun (WGS) entry which is preliminary data.</text>
</comment>
<dbReference type="SUPFAM" id="SSF117839">
    <property type="entry name" value="WWE domain"/>
    <property type="match status" value="1"/>
</dbReference>
<dbReference type="SUPFAM" id="SSF56399">
    <property type="entry name" value="ADP-ribosylation"/>
    <property type="match status" value="1"/>
</dbReference>
<dbReference type="Pfam" id="PF03496">
    <property type="entry name" value="ADPrib_exo_Tox"/>
    <property type="match status" value="1"/>
</dbReference>
<sequence length="291" mass="34457">MKGVTWFWKANTNPWSSNEIEQWIPFPNIINRQIEQAYQGRQLEVVISEKYKIDLNRLLQIDILDFDRQRPVRRCSKTGDTLAYYRRERFNFAQPIQRSIADDTLNYGCSFVTDWFILFTKVNRTLRDDDRSKLTTLGPFCYLMFNYIGIRHNEYMSIRNLLKRFVKKTDNNTSEITVYRGETLSLDDIEIYKNAVGKGDFYKWLSFVSTSRSRDAAEEFGSNVLHIITIKRSSSNDQYVDLEPISYYNDEEEILLRPGVRFKIDDTYDDPITGRCIFHIQIEPSFISNLM</sequence>
<gene>
    <name evidence="2" type="ORF">OTI717_LOCUS13656</name>
</gene>